<feature type="transmembrane region" description="Helical" evidence="2">
    <location>
        <begin position="20"/>
        <end position="41"/>
    </location>
</feature>
<evidence type="ECO:0000313" key="4">
    <source>
        <dbReference type="Proteomes" id="UP000295764"/>
    </source>
</evidence>
<dbReference type="OrthoDB" id="5125431at2"/>
<feature type="compositionally biased region" description="Polar residues" evidence="1">
    <location>
        <begin position="336"/>
        <end position="352"/>
    </location>
</feature>
<dbReference type="AlphaFoldDB" id="A0A4R6DN00"/>
<name>A0A4R6DN00_9MICO</name>
<feature type="compositionally biased region" description="Low complexity" evidence="1">
    <location>
        <begin position="220"/>
        <end position="276"/>
    </location>
</feature>
<organism evidence="3 4">
    <name type="scientific">Curtobacterium flaccumfaciens</name>
    <dbReference type="NCBI Taxonomy" id="2035"/>
    <lineage>
        <taxon>Bacteria</taxon>
        <taxon>Bacillati</taxon>
        <taxon>Actinomycetota</taxon>
        <taxon>Actinomycetes</taxon>
        <taxon>Micrococcales</taxon>
        <taxon>Microbacteriaceae</taxon>
        <taxon>Curtobacterium</taxon>
    </lineage>
</organism>
<evidence type="ECO:0000256" key="1">
    <source>
        <dbReference type="SAM" id="MobiDB-lite"/>
    </source>
</evidence>
<comment type="caution">
    <text evidence="3">The sequence shown here is derived from an EMBL/GenBank/DDBJ whole genome shotgun (WGS) entry which is preliminary data.</text>
</comment>
<accession>A0A4R6DN00</accession>
<reference evidence="3 4" key="1">
    <citation type="submission" date="2019-03" db="EMBL/GenBank/DDBJ databases">
        <title>Genomic analyses of the natural microbiome of Caenorhabditis elegans.</title>
        <authorList>
            <person name="Samuel B."/>
        </authorList>
    </citation>
    <scope>NUCLEOTIDE SEQUENCE [LARGE SCALE GENOMIC DNA]</scope>
    <source>
        <strain evidence="3 4">JUb65</strain>
    </source>
</reference>
<sequence length="473" mass="47788">MDWWNDLTDWISSDNGWRVISGAIIPFVAIVVAGIIAALIGRGATKRVVAMQERESRNAAVAAVVSAARKAAAWGSLGHDERAYADRLAEDADIRLRLLPVTGAPLAANWTQHEIADIKKNSSTFSFQAEQSLAEFRERLLEWQARPSKARKLFKSDLERWKFDSPDPDADLVTRQQEWNANQNGGARPSDTGAPAAAAAPAAERPTPTTTSLRPAPQRPGGTPSSATSAPSGSGSAITTPGGAPAAGTASAGTAPAGAAAGAGAGAAAAQAAGAGFSVNRGGSAQADPNATTPISDTTASNATTPISDANTTRAYGDGATRSYGDSTPVRPTLGSPVSPTRSAASGPNSAPFTAPGSAPRSNAGSDTDNADAVDDTRDDAHGTASAAASRPASAGSSAPSSVAAPTSADAHVNRSPEGGGGADPRTPNTTSVPTRIADAPAEPADANETSEAPYTQPISASELRRRAADDDE</sequence>
<keyword evidence="2" id="KW-1133">Transmembrane helix</keyword>
<dbReference type="Proteomes" id="UP000295764">
    <property type="component" value="Unassembled WGS sequence"/>
</dbReference>
<proteinExistence type="predicted"/>
<evidence type="ECO:0000313" key="3">
    <source>
        <dbReference type="EMBL" id="TDN46247.1"/>
    </source>
</evidence>
<feature type="region of interest" description="Disordered" evidence="1">
    <location>
        <begin position="181"/>
        <end position="473"/>
    </location>
</feature>
<feature type="compositionally biased region" description="Polar residues" evidence="1">
    <location>
        <begin position="450"/>
        <end position="460"/>
    </location>
</feature>
<evidence type="ECO:0000256" key="2">
    <source>
        <dbReference type="SAM" id="Phobius"/>
    </source>
</evidence>
<feature type="compositionally biased region" description="Polar residues" evidence="1">
    <location>
        <begin position="281"/>
        <end position="314"/>
    </location>
</feature>
<feature type="compositionally biased region" description="Basic and acidic residues" evidence="1">
    <location>
        <begin position="463"/>
        <end position="473"/>
    </location>
</feature>
<dbReference type="EMBL" id="SNVW01000001">
    <property type="protein sequence ID" value="TDN46247.1"/>
    <property type="molecule type" value="Genomic_DNA"/>
</dbReference>
<feature type="compositionally biased region" description="Low complexity" evidence="1">
    <location>
        <begin position="438"/>
        <end position="448"/>
    </location>
</feature>
<feature type="compositionally biased region" description="Low complexity" evidence="1">
    <location>
        <begin position="385"/>
        <end position="411"/>
    </location>
</feature>
<keyword evidence="2" id="KW-0812">Transmembrane</keyword>
<keyword evidence="2" id="KW-0472">Membrane</keyword>
<protein>
    <submittedName>
        <fullName evidence="3">Uncharacterized protein</fullName>
    </submittedName>
</protein>
<dbReference type="RefSeq" id="WP_133518161.1">
    <property type="nucleotide sequence ID" value="NZ_SNVW01000001.1"/>
</dbReference>
<gene>
    <name evidence="3" type="ORF">EDF64_101105</name>
</gene>
<feature type="compositionally biased region" description="Low complexity" evidence="1">
    <location>
        <begin position="187"/>
        <end position="211"/>
    </location>
</feature>